<keyword evidence="5" id="KW-0963">Cytoplasm</keyword>
<dbReference type="NCBIfam" id="NF008955">
    <property type="entry name" value="PRK12297.1"/>
    <property type="match status" value="1"/>
</dbReference>
<dbReference type="PROSITE" id="PS51883">
    <property type="entry name" value="OBG"/>
    <property type="match status" value="1"/>
</dbReference>
<dbReference type="CDD" id="cd01898">
    <property type="entry name" value="Obg"/>
    <property type="match status" value="1"/>
</dbReference>
<dbReference type="InterPro" id="IPR036726">
    <property type="entry name" value="GTP1_OBG_dom_sf"/>
</dbReference>
<evidence type="ECO:0000313" key="10">
    <source>
        <dbReference type="Proteomes" id="UP001058553"/>
    </source>
</evidence>
<evidence type="ECO:0000259" key="8">
    <source>
        <dbReference type="PROSITE" id="PS51883"/>
    </source>
</evidence>
<dbReference type="InterPro" id="IPR014100">
    <property type="entry name" value="GTP-bd_Obg/CgtA"/>
</dbReference>
<dbReference type="InterPro" id="IPR006073">
    <property type="entry name" value="GTP-bd"/>
</dbReference>
<dbReference type="PANTHER" id="PTHR11702">
    <property type="entry name" value="DEVELOPMENTALLY REGULATED GTP-BINDING PROTEIN-RELATED"/>
    <property type="match status" value="1"/>
</dbReference>
<evidence type="ECO:0000256" key="2">
    <source>
        <dbReference type="ARBA" id="ARBA00022741"/>
    </source>
</evidence>
<gene>
    <name evidence="9" type="primary">cgtA</name>
    <name evidence="5" type="synonym">obg</name>
    <name evidence="9" type="ORF">NYP84_01845</name>
</gene>
<dbReference type="InterPro" id="IPR006074">
    <property type="entry name" value="GTP1-OBG_CS"/>
</dbReference>
<organism evidence="9 10">
    <name type="scientific">Erwinia pyrifoliae</name>
    <dbReference type="NCBI Taxonomy" id="79967"/>
    <lineage>
        <taxon>Bacteria</taxon>
        <taxon>Pseudomonadati</taxon>
        <taxon>Pseudomonadota</taxon>
        <taxon>Gammaproteobacteria</taxon>
        <taxon>Enterobacterales</taxon>
        <taxon>Erwiniaceae</taxon>
        <taxon>Erwinia</taxon>
    </lineage>
</organism>
<feature type="binding site" evidence="5">
    <location>
        <begin position="283"/>
        <end position="286"/>
    </location>
    <ligand>
        <name>GTP</name>
        <dbReference type="ChEBI" id="CHEBI:37565"/>
    </ligand>
</feature>
<evidence type="ECO:0000256" key="3">
    <source>
        <dbReference type="ARBA" id="ARBA00022842"/>
    </source>
</evidence>
<dbReference type="Pfam" id="PF01926">
    <property type="entry name" value="MMR_HSR1"/>
    <property type="match status" value="1"/>
</dbReference>
<dbReference type="InterPro" id="IPR045086">
    <property type="entry name" value="OBG_GTPase"/>
</dbReference>
<dbReference type="RefSeq" id="WP_012666720.1">
    <property type="nucleotide sequence ID" value="NZ_CP023567.1"/>
</dbReference>
<dbReference type="HAMAP" id="MF_01454">
    <property type="entry name" value="GTPase_Obg"/>
    <property type="match status" value="1"/>
</dbReference>
<keyword evidence="10" id="KW-1185">Reference proteome</keyword>
<feature type="binding site" evidence="5">
    <location>
        <begin position="314"/>
        <end position="316"/>
    </location>
    <ligand>
        <name>GTP</name>
        <dbReference type="ChEBI" id="CHEBI:37565"/>
    </ligand>
</feature>
<proteinExistence type="inferred from homology"/>
<dbReference type="Gene3D" id="2.70.210.12">
    <property type="entry name" value="GTP1/OBG domain"/>
    <property type="match status" value="1"/>
</dbReference>
<evidence type="ECO:0000256" key="1">
    <source>
        <dbReference type="ARBA" id="ARBA00007699"/>
    </source>
</evidence>
<dbReference type="NCBIfam" id="TIGR02729">
    <property type="entry name" value="Obg_CgtA"/>
    <property type="match status" value="1"/>
</dbReference>
<dbReference type="Proteomes" id="UP001058553">
    <property type="component" value="Chromosome"/>
</dbReference>
<dbReference type="PIRSF" id="PIRSF002401">
    <property type="entry name" value="GTP_bd_Obg/CgtA"/>
    <property type="match status" value="1"/>
</dbReference>
<dbReference type="PANTHER" id="PTHR11702:SF31">
    <property type="entry name" value="MITOCHONDRIAL RIBOSOME-ASSOCIATED GTPASE 2"/>
    <property type="match status" value="1"/>
</dbReference>
<dbReference type="GeneID" id="92238466"/>
<feature type="binding site" evidence="5">
    <location>
        <position position="173"/>
    </location>
    <ligand>
        <name>Mg(2+)</name>
        <dbReference type="ChEBI" id="CHEBI:18420"/>
    </ligand>
</feature>
<dbReference type="InterPro" id="IPR031167">
    <property type="entry name" value="G_OBG"/>
</dbReference>
<dbReference type="Gene3D" id="3.40.50.300">
    <property type="entry name" value="P-loop containing nucleotide triphosphate hydrolases"/>
    <property type="match status" value="1"/>
</dbReference>
<sequence>MKFVDEATILVVAGDGGNGCVSFRREKYIPRGGPDGGDGGDGGDVYMQADENLNTLIDYRFEKSFRAERGQNGQSRDCTGKRGNDILIKVPVGTRIIDQGTGETLGDMTHHQQKMMVAKGGWHGLGNTRFKSSVNRTPRQKTMGTPGEKRDLQLELMLLADVGMLGLPNAGKSTFIRAVSAAKPKVADYPFTTLVPSLGVVRMDSEQSFVVADIPGLIEGASDGAGLGIRFLKHLERCRVLLHTIDLAPIDESDPVENARIILGELEKYSDKLFQKPRWLVFNKVDLLDEEEAESRAKTIAQALGWTDKYYLISAANRTGVNALCWDVMAFIKANPKEAELAAKQPEKVEFMWDDYHRQQLEEAQPEVEEDDDWDDDWDEDDEEGVETIYQR</sequence>
<comment type="function">
    <text evidence="5">An essential GTPase which binds GTP, GDP and possibly (p)ppGpp with moderate affinity, with high nucleotide exchange rates and a fairly low GTP hydrolysis rate. Plays a role in control of the cell cycle, stress response, ribosome biogenesis and in those bacteria that undergo differentiation, in morphogenesis control.</text>
</comment>
<feature type="binding site" evidence="5">
    <location>
        <begin position="213"/>
        <end position="216"/>
    </location>
    <ligand>
        <name>GTP</name>
        <dbReference type="ChEBI" id="CHEBI:37565"/>
    </ligand>
</feature>
<dbReference type="PROSITE" id="PS00905">
    <property type="entry name" value="GTP1_OBG"/>
    <property type="match status" value="1"/>
</dbReference>
<reference evidence="9" key="1">
    <citation type="submission" date="2022-07" db="EMBL/GenBank/DDBJ databases">
        <title>Genetic diversity of Erwinia pyrifoliae.</title>
        <authorList>
            <person name="Park D.S."/>
            <person name="Ham H."/>
        </authorList>
    </citation>
    <scope>NUCLEOTIDE SEQUENCE</scope>
    <source>
        <strain evidence="9">CP201486</strain>
    </source>
</reference>
<comment type="similarity">
    <text evidence="1 5">Belongs to the TRAFAC class OBG-HflX-like GTPase superfamily. OBG GTPase family.</text>
</comment>
<feature type="domain" description="Obg" evidence="8">
    <location>
        <begin position="1"/>
        <end position="159"/>
    </location>
</feature>
<dbReference type="EC" id="3.6.5.-" evidence="5"/>
<keyword evidence="5" id="KW-0378">Hydrolase</keyword>
<feature type="compositionally biased region" description="Acidic residues" evidence="6">
    <location>
        <begin position="364"/>
        <end position="386"/>
    </location>
</feature>
<protein>
    <recommendedName>
        <fullName evidence="5">GTPase Obg</fullName>
        <ecNumber evidence="5">3.6.5.-</ecNumber>
    </recommendedName>
    <alternativeName>
        <fullName evidence="5">GTP-binding protein Obg</fullName>
    </alternativeName>
</protein>
<dbReference type="EMBL" id="CP103445">
    <property type="protein sequence ID" value="UWS33978.1"/>
    <property type="molecule type" value="Genomic_DNA"/>
</dbReference>
<name>A0ABY5X9D5_ERWPY</name>
<accession>A0ABY5X9D5</accession>
<keyword evidence="4 5" id="KW-0342">GTP-binding</keyword>
<evidence type="ECO:0000259" key="7">
    <source>
        <dbReference type="PROSITE" id="PS51710"/>
    </source>
</evidence>
<evidence type="ECO:0000313" key="9">
    <source>
        <dbReference type="EMBL" id="UWS33978.1"/>
    </source>
</evidence>
<dbReference type="Pfam" id="PF01018">
    <property type="entry name" value="GTP1_OBG"/>
    <property type="match status" value="1"/>
</dbReference>
<feature type="domain" description="OBG-type G" evidence="7">
    <location>
        <begin position="160"/>
        <end position="333"/>
    </location>
</feature>
<comment type="cofactor">
    <cofactor evidence="5">
        <name>Mg(2+)</name>
        <dbReference type="ChEBI" id="CHEBI:18420"/>
    </cofactor>
</comment>
<feature type="region of interest" description="Disordered" evidence="6">
    <location>
        <begin position="360"/>
        <end position="392"/>
    </location>
</feature>
<comment type="subcellular location">
    <subcellularLocation>
        <location evidence="5">Cytoplasm</location>
    </subcellularLocation>
</comment>
<dbReference type="SUPFAM" id="SSF52540">
    <property type="entry name" value="P-loop containing nucleoside triphosphate hydrolases"/>
    <property type="match status" value="1"/>
</dbReference>
<dbReference type="PRINTS" id="PR00326">
    <property type="entry name" value="GTP1OBG"/>
</dbReference>
<feature type="binding site" evidence="5">
    <location>
        <begin position="166"/>
        <end position="173"/>
    </location>
    <ligand>
        <name>GTP</name>
        <dbReference type="ChEBI" id="CHEBI:37565"/>
    </ligand>
</feature>
<dbReference type="PROSITE" id="PS51710">
    <property type="entry name" value="G_OBG"/>
    <property type="match status" value="1"/>
</dbReference>
<dbReference type="NCBIfam" id="NF008956">
    <property type="entry name" value="PRK12299.1"/>
    <property type="match status" value="1"/>
</dbReference>
<dbReference type="InterPro" id="IPR006169">
    <property type="entry name" value="GTP1_OBG_dom"/>
</dbReference>
<comment type="subunit">
    <text evidence="5">Monomer.</text>
</comment>
<keyword evidence="3 5" id="KW-0460">Magnesium</keyword>
<feature type="binding site" evidence="5">
    <location>
        <begin position="191"/>
        <end position="195"/>
    </location>
    <ligand>
        <name>GTP</name>
        <dbReference type="ChEBI" id="CHEBI:37565"/>
    </ligand>
</feature>
<dbReference type="InterPro" id="IPR027417">
    <property type="entry name" value="P-loop_NTPase"/>
</dbReference>
<keyword evidence="5" id="KW-0479">Metal-binding</keyword>
<keyword evidence="2 5" id="KW-0547">Nucleotide-binding</keyword>
<dbReference type="SUPFAM" id="SSF82051">
    <property type="entry name" value="Obg GTP-binding protein N-terminal domain"/>
    <property type="match status" value="1"/>
</dbReference>
<evidence type="ECO:0000256" key="4">
    <source>
        <dbReference type="ARBA" id="ARBA00023134"/>
    </source>
</evidence>
<evidence type="ECO:0000256" key="5">
    <source>
        <dbReference type="HAMAP-Rule" id="MF_01454"/>
    </source>
</evidence>
<feature type="binding site" evidence="5">
    <location>
        <position position="193"/>
    </location>
    <ligand>
        <name>Mg(2+)</name>
        <dbReference type="ChEBI" id="CHEBI:18420"/>
    </ligand>
</feature>
<evidence type="ECO:0000256" key="6">
    <source>
        <dbReference type="SAM" id="MobiDB-lite"/>
    </source>
</evidence>